<keyword evidence="7 12" id="KW-1133">Transmembrane helix</keyword>
<keyword evidence="10" id="KW-1015">Disulfide bond</keyword>
<evidence type="ECO:0000256" key="9">
    <source>
        <dbReference type="ARBA" id="ARBA00023136"/>
    </source>
</evidence>
<evidence type="ECO:0000256" key="3">
    <source>
        <dbReference type="ARBA" id="ARBA00012278"/>
    </source>
</evidence>
<dbReference type="SMART" id="SM00756">
    <property type="entry name" value="VKc"/>
    <property type="match status" value="1"/>
</dbReference>
<evidence type="ECO:0000256" key="4">
    <source>
        <dbReference type="ARBA" id="ARBA00022692"/>
    </source>
</evidence>
<feature type="transmembrane region" description="Helical" evidence="12">
    <location>
        <begin position="6"/>
        <end position="27"/>
    </location>
</feature>
<protein>
    <recommendedName>
        <fullName evidence="3">vitamin-K-epoxide reductase (warfarin-sensitive)</fullName>
        <ecNumber evidence="3">1.17.4.4</ecNumber>
    </recommendedName>
</protein>
<dbReference type="InterPro" id="IPR038354">
    <property type="entry name" value="VKOR_sf"/>
</dbReference>
<keyword evidence="14" id="KW-1185">Reference proteome</keyword>
<evidence type="ECO:0000256" key="11">
    <source>
        <dbReference type="ARBA" id="ARBA00023284"/>
    </source>
</evidence>
<dbReference type="Proteomes" id="UP000695000">
    <property type="component" value="Unplaced"/>
</dbReference>
<dbReference type="CDD" id="cd12917">
    <property type="entry name" value="VKOR_euk"/>
    <property type="match status" value="1"/>
</dbReference>
<feature type="transmembrane region" description="Helical" evidence="12">
    <location>
        <begin position="104"/>
        <end position="121"/>
    </location>
</feature>
<feature type="transmembrane region" description="Helical" evidence="12">
    <location>
        <begin position="127"/>
        <end position="148"/>
    </location>
</feature>
<proteinExistence type="inferred from homology"/>
<evidence type="ECO:0000313" key="14">
    <source>
        <dbReference type="Proteomes" id="UP000695000"/>
    </source>
</evidence>
<feature type="domain" description="Vitamin K epoxide reductase" evidence="13">
    <location>
        <begin position="4"/>
        <end position="152"/>
    </location>
</feature>
<comment type="similarity">
    <text evidence="2">Belongs to the VKOR family.</text>
</comment>
<evidence type="ECO:0000256" key="6">
    <source>
        <dbReference type="ARBA" id="ARBA00022824"/>
    </source>
</evidence>
<name>A0ABM1MP25_NICVS</name>
<comment type="subcellular location">
    <subcellularLocation>
        <location evidence="1">Endoplasmic reticulum membrane</location>
        <topology evidence="1">Multi-pass membrane protein</topology>
    </subcellularLocation>
</comment>
<dbReference type="RefSeq" id="XP_017776325.1">
    <property type="nucleotide sequence ID" value="XM_017920836.1"/>
</dbReference>
<dbReference type="PANTHER" id="PTHR14519">
    <property type="entry name" value="VITAMIN K EPOXIDE REDUCTASE COMPLEX, SUBUNIT 1"/>
    <property type="match status" value="1"/>
</dbReference>
<sequence length="169" mass="19259">MVSVTLMNHGITLTCILGLALSIYAFFVESMAERDDDYRAMCDLSEHMSCTKVFKSDYARGFGIFGRLFGKESFFNKPNSLTGILSYSLLATLAQSNSLLMTKISYAMIVLSNLMSVYLAYVLYFILYDLCVVCVSMYVVNFFNWIFVHYKYKELSQTSSNTSPKLKRT</sequence>
<dbReference type="PANTHER" id="PTHR14519:SF8">
    <property type="entry name" value="VITAMIN K EPOXIDE REDUCTASE COMPLEX SUBUNIT 1"/>
    <property type="match status" value="1"/>
</dbReference>
<keyword evidence="4 12" id="KW-0812">Transmembrane</keyword>
<keyword evidence="8" id="KW-0560">Oxidoreductase</keyword>
<dbReference type="InterPro" id="IPR012932">
    <property type="entry name" value="VKOR"/>
</dbReference>
<evidence type="ECO:0000259" key="13">
    <source>
        <dbReference type="SMART" id="SM00756"/>
    </source>
</evidence>
<organism evidence="14 15">
    <name type="scientific">Nicrophorus vespilloides</name>
    <name type="common">Boreal carrion beetle</name>
    <dbReference type="NCBI Taxonomy" id="110193"/>
    <lineage>
        <taxon>Eukaryota</taxon>
        <taxon>Metazoa</taxon>
        <taxon>Ecdysozoa</taxon>
        <taxon>Arthropoda</taxon>
        <taxon>Hexapoda</taxon>
        <taxon>Insecta</taxon>
        <taxon>Pterygota</taxon>
        <taxon>Neoptera</taxon>
        <taxon>Endopterygota</taxon>
        <taxon>Coleoptera</taxon>
        <taxon>Polyphaga</taxon>
        <taxon>Staphyliniformia</taxon>
        <taxon>Silphidae</taxon>
        <taxon>Nicrophorinae</taxon>
        <taxon>Nicrophorus</taxon>
    </lineage>
</organism>
<reference evidence="15" key="1">
    <citation type="submission" date="2025-08" db="UniProtKB">
        <authorList>
            <consortium name="RefSeq"/>
        </authorList>
    </citation>
    <scope>IDENTIFICATION</scope>
    <source>
        <tissue evidence="15">Whole Larva</tissue>
    </source>
</reference>
<evidence type="ECO:0000313" key="15">
    <source>
        <dbReference type="RefSeq" id="XP_017776325.1"/>
    </source>
</evidence>
<keyword evidence="11" id="KW-0676">Redox-active center</keyword>
<evidence type="ECO:0000256" key="5">
    <source>
        <dbReference type="ARBA" id="ARBA00022719"/>
    </source>
</evidence>
<dbReference type="EC" id="1.17.4.4" evidence="3"/>
<gene>
    <name evidence="15" type="primary">LOC108562475</name>
</gene>
<dbReference type="GeneID" id="108562475"/>
<keyword evidence="6" id="KW-0256">Endoplasmic reticulum</keyword>
<evidence type="ECO:0000256" key="2">
    <source>
        <dbReference type="ARBA" id="ARBA00006214"/>
    </source>
</evidence>
<dbReference type="Gene3D" id="1.20.1440.130">
    <property type="entry name" value="VKOR domain"/>
    <property type="match status" value="1"/>
</dbReference>
<evidence type="ECO:0000256" key="7">
    <source>
        <dbReference type="ARBA" id="ARBA00022989"/>
    </source>
</evidence>
<dbReference type="InterPro" id="IPR042406">
    <property type="entry name" value="VKORC1/VKORC1L1"/>
</dbReference>
<dbReference type="Pfam" id="PF07884">
    <property type="entry name" value="VKOR"/>
    <property type="match status" value="1"/>
</dbReference>
<keyword evidence="9 12" id="KW-0472">Membrane</keyword>
<keyword evidence="5" id="KW-0874">Quinone</keyword>
<evidence type="ECO:0000256" key="12">
    <source>
        <dbReference type="SAM" id="Phobius"/>
    </source>
</evidence>
<evidence type="ECO:0000256" key="10">
    <source>
        <dbReference type="ARBA" id="ARBA00023157"/>
    </source>
</evidence>
<accession>A0ABM1MP25</accession>
<evidence type="ECO:0000256" key="8">
    <source>
        <dbReference type="ARBA" id="ARBA00023002"/>
    </source>
</evidence>
<evidence type="ECO:0000256" key="1">
    <source>
        <dbReference type="ARBA" id="ARBA00004477"/>
    </source>
</evidence>